<evidence type="ECO:0000313" key="3">
    <source>
        <dbReference type="Proteomes" id="UP000694393"/>
    </source>
</evidence>
<dbReference type="Ensembl" id="ENSPCET00000004938.1">
    <property type="protein sequence ID" value="ENSPCEP00000004767.1"/>
    <property type="gene ID" value="ENSPCEG00000003861.1"/>
</dbReference>
<feature type="region of interest" description="Disordered" evidence="1">
    <location>
        <begin position="41"/>
        <end position="68"/>
    </location>
</feature>
<reference evidence="2" key="1">
    <citation type="submission" date="2025-08" db="UniProtKB">
        <authorList>
            <consortium name="Ensembl"/>
        </authorList>
    </citation>
    <scope>IDENTIFICATION</scope>
</reference>
<accession>A0A8C8RFC1</accession>
<name>A0A8C8RFC1_9SAUR</name>
<sequence length="127" mass="13743">SFCPLRKGTWACLALRAWITSPRASRDLLMFWASFSRSPCAPDFQTRSEPARSTRFSFPGAPETQEKGLGRCGTCMAQVWVCQDGARCGAPQVCARSCWCRTWSGSSSPATGSEASPEPKGVRKAGC</sequence>
<protein>
    <submittedName>
        <fullName evidence="2">Uncharacterized protein</fullName>
    </submittedName>
</protein>
<feature type="compositionally biased region" description="Polar residues" evidence="1">
    <location>
        <begin position="103"/>
        <end position="114"/>
    </location>
</feature>
<organism evidence="2 3">
    <name type="scientific">Pelusios castaneus</name>
    <name type="common">West African mud turtle</name>
    <dbReference type="NCBI Taxonomy" id="367368"/>
    <lineage>
        <taxon>Eukaryota</taxon>
        <taxon>Metazoa</taxon>
        <taxon>Chordata</taxon>
        <taxon>Craniata</taxon>
        <taxon>Vertebrata</taxon>
        <taxon>Euteleostomi</taxon>
        <taxon>Archelosauria</taxon>
        <taxon>Testudinata</taxon>
        <taxon>Testudines</taxon>
        <taxon>Pleurodira</taxon>
        <taxon>Pelomedusidae</taxon>
        <taxon>Pelusios</taxon>
    </lineage>
</organism>
<evidence type="ECO:0000256" key="1">
    <source>
        <dbReference type="SAM" id="MobiDB-lite"/>
    </source>
</evidence>
<proteinExistence type="predicted"/>
<reference evidence="2" key="2">
    <citation type="submission" date="2025-09" db="UniProtKB">
        <authorList>
            <consortium name="Ensembl"/>
        </authorList>
    </citation>
    <scope>IDENTIFICATION</scope>
</reference>
<dbReference type="AlphaFoldDB" id="A0A8C8RFC1"/>
<feature type="region of interest" description="Disordered" evidence="1">
    <location>
        <begin position="103"/>
        <end position="127"/>
    </location>
</feature>
<keyword evidence="3" id="KW-1185">Reference proteome</keyword>
<evidence type="ECO:0000313" key="2">
    <source>
        <dbReference type="Ensembl" id="ENSPCEP00000004767.1"/>
    </source>
</evidence>
<dbReference type="Proteomes" id="UP000694393">
    <property type="component" value="Unplaced"/>
</dbReference>